<dbReference type="PANTHER" id="PTHR23216:SF1">
    <property type="entry name" value="NUCLEOLAR AND COILED-BODY PHOSPHOPROTEIN 1"/>
    <property type="match status" value="1"/>
</dbReference>
<dbReference type="PROSITE" id="PS50896">
    <property type="entry name" value="LISH"/>
    <property type="match status" value="1"/>
</dbReference>
<dbReference type="GO" id="GO:0005730">
    <property type="term" value="C:nucleolus"/>
    <property type="evidence" value="ECO:0007669"/>
    <property type="project" value="InterPro"/>
</dbReference>
<dbReference type="InterPro" id="IPR056795">
    <property type="entry name" value="PAC1-like_LisH-like_dom"/>
</dbReference>
<dbReference type="PANTHER" id="PTHR23216">
    <property type="entry name" value="NUCLEOLAR AND COILED-BODY PHOSPHOPROTEIN 1"/>
    <property type="match status" value="1"/>
</dbReference>
<reference evidence="4" key="1">
    <citation type="submission" date="2023-03" db="EMBL/GenBank/DDBJ databases">
        <title>Chromosome-scale reference genome and RAD-based genetic map of yellow starthistle (Centaurea solstitialis) reveal putative structural variation and QTLs associated with invader traits.</title>
        <authorList>
            <person name="Reatini B."/>
            <person name="Cang F.A."/>
            <person name="Jiang Q."/>
            <person name="Mckibben M.T.W."/>
            <person name="Barker M.S."/>
            <person name="Rieseberg L.H."/>
            <person name="Dlugosch K.M."/>
        </authorList>
    </citation>
    <scope>NUCLEOTIDE SEQUENCE</scope>
    <source>
        <strain evidence="4">CAN-66</strain>
        <tissue evidence="4">Leaf</tissue>
    </source>
</reference>
<keyword evidence="5" id="KW-1185">Reference proteome</keyword>
<feature type="compositionally biased region" description="Polar residues" evidence="1">
    <location>
        <begin position="187"/>
        <end position="202"/>
    </location>
</feature>
<name>A0AA38WFZ3_9ASTR</name>
<accession>A0AA38WFZ3</accession>
<feature type="domain" description="PAC1-like LisH-like dimerisation" evidence="3">
    <location>
        <begin position="71"/>
        <end position="101"/>
    </location>
</feature>
<protein>
    <recommendedName>
        <fullName evidence="6">LisH domain-containing protein</fullName>
    </recommendedName>
</protein>
<evidence type="ECO:0008006" key="6">
    <source>
        <dbReference type="Google" id="ProtNLM"/>
    </source>
</evidence>
<evidence type="ECO:0000313" key="5">
    <source>
        <dbReference type="Proteomes" id="UP001172457"/>
    </source>
</evidence>
<dbReference type="InterPro" id="IPR039191">
    <property type="entry name" value="Nopp140-like"/>
</dbReference>
<dbReference type="SMART" id="SM00667">
    <property type="entry name" value="LisH"/>
    <property type="match status" value="1"/>
</dbReference>
<dbReference type="InterPro" id="IPR007718">
    <property type="entry name" value="Srp40_C"/>
</dbReference>
<dbReference type="AlphaFoldDB" id="A0AA38WFZ3"/>
<evidence type="ECO:0000256" key="1">
    <source>
        <dbReference type="SAM" id="MobiDB-lite"/>
    </source>
</evidence>
<feature type="compositionally biased region" description="Basic and acidic residues" evidence="1">
    <location>
        <begin position="291"/>
        <end position="300"/>
    </location>
</feature>
<gene>
    <name evidence="4" type="ORF">OSB04_014850</name>
</gene>
<organism evidence="4 5">
    <name type="scientific">Centaurea solstitialis</name>
    <name type="common">yellow star-thistle</name>
    <dbReference type="NCBI Taxonomy" id="347529"/>
    <lineage>
        <taxon>Eukaryota</taxon>
        <taxon>Viridiplantae</taxon>
        <taxon>Streptophyta</taxon>
        <taxon>Embryophyta</taxon>
        <taxon>Tracheophyta</taxon>
        <taxon>Spermatophyta</taxon>
        <taxon>Magnoliopsida</taxon>
        <taxon>eudicotyledons</taxon>
        <taxon>Gunneridae</taxon>
        <taxon>Pentapetalae</taxon>
        <taxon>asterids</taxon>
        <taxon>campanulids</taxon>
        <taxon>Asterales</taxon>
        <taxon>Asteraceae</taxon>
        <taxon>Carduoideae</taxon>
        <taxon>Cardueae</taxon>
        <taxon>Centaureinae</taxon>
        <taxon>Centaurea</taxon>
    </lineage>
</organism>
<feature type="region of interest" description="Disordered" evidence="1">
    <location>
        <begin position="186"/>
        <end position="343"/>
    </location>
</feature>
<feature type="domain" description="Srp40 C-terminal" evidence="2">
    <location>
        <begin position="346"/>
        <end position="418"/>
    </location>
</feature>
<dbReference type="Proteomes" id="UP001172457">
    <property type="component" value="Chromosome 4"/>
</dbReference>
<evidence type="ECO:0000259" key="3">
    <source>
        <dbReference type="Pfam" id="PF24951"/>
    </source>
</evidence>
<evidence type="ECO:0000259" key="2">
    <source>
        <dbReference type="Pfam" id="PF05022"/>
    </source>
</evidence>
<evidence type="ECO:0000313" key="4">
    <source>
        <dbReference type="EMBL" id="KAJ9550805.1"/>
    </source>
</evidence>
<proteinExistence type="predicted"/>
<feature type="compositionally biased region" description="Basic and acidic residues" evidence="1">
    <location>
        <begin position="221"/>
        <end position="235"/>
    </location>
</feature>
<dbReference type="InterPro" id="IPR006594">
    <property type="entry name" value="LisH"/>
</dbReference>
<dbReference type="EMBL" id="JARYMX010000004">
    <property type="protein sequence ID" value="KAJ9550805.1"/>
    <property type="molecule type" value="Genomic_DNA"/>
</dbReference>
<comment type="caution">
    <text evidence="4">The sequence shown here is derived from an EMBL/GenBank/DDBJ whole genome shotgun (WGS) entry which is preliminary data.</text>
</comment>
<dbReference type="Pfam" id="PF05022">
    <property type="entry name" value="SRP40_C"/>
    <property type="match status" value="1"/>
</dbReference>
<dbReference type="Pfam" id="PF24951">
    <property type="entry name" value="LisH_PAC1"/>
    <property type="match status" value="1"/>
</dbReference>
<sequence>MLHHLHTKNLNNTETAAISSNSLFAFKPRQVSFAEHNNNSRSNNKKMNDVIALKEGNSAKITSFTPELKASLHHSILDYLHRHGFSKTLKRFQSEAEIQGDTWKASSLHLEDVFCKYNACDADSNLNTSKKPGNLVTFTLDMFVAVLGNGEAIIKDTICATKETISKKKKKKGAVESDNGVIEDESNVTNKKITESGKNCGQASEDVVNEPETKPKKKKTKHDDELVAEVAEKEGKKKKKKKSSTESAAEDNQVKTTQPDASRKEKESSKKRKRSSSDDNENPTTEITITEESKHQKTETSKIAQETSNEHANGKLEISGGEKSGAQKSAKKQRKDSTEPKTVNAFQRVKIDEVEFAHQKLTDNSYWAKDGADIGYGAKAQEVLGQVRGRDFRHEKTKKKRGSYRGGLIDQQSHSIKFNYSDEE</sequence>